<comment type="caution">
    <text evidence="2">The sequence shown here is derived from an EMBL/GenBank/DDBJ whole genome shotgun (WGS) entry which is preliminary data.</text>
</comment>
<feature type="transmembrane region" description="Helical" evidence="1">
    <location>
        <begin position="7"/>
        <end position="29"/>
    </location>
</feature>
<organism evidence="2 3">
    <name type="scientific">Ginsengibacter hankyongi</name>
    <dbReference type="NCBI Taxonomy" id="2607284"/>
    <lineage>
        <taxon>Bacteria</taxon>
        <taxon>Pseudomonadati</taxon>
        <taxon>Bacteroidota</taxon>
        <taxon>Chitinophagia</taxon>
        <taxon>Chitinophagales</taxon>
        <taxon>Chitinophagaceae</taxon>
        <taxon>Ginsengibacter</taxon>
    </lineage>
</organism>
<keyword evidence="1" id="KW-1133">Transmembrane helix</keyword>
<keyword evidence="1" id="KW-0812">Transmembrane</keyword>
<sequence>MIFKKDDFIFGISLGLIAPVIGFMLYKLYKFKGLTISEMLQWMKMNPNLISASISVSLLANAILFTIYINGHRDKTAKGIFAVTVVYAIIAMIFKFY</sequence>
<evidence type="ECO:0000256" key="1">
    <source>
        <dbReference type="SAM" id="Phobius"/>
    </source>
</evidence>
<dbReference type="RefSeq" id="WP_150412982.1">
    <property type="nucleotide sequence ID" value="NZ_VYQF01000001.1"/>
</dbReference>
<evidence type="ECO:0000313" key="3">
    <source>
        <dbReference type="Proteomes" id="UP000326903"/>
    </source>
</evidence>
<reference evidence="2 3" key="1">
    <citation type="submission" date="2019-09" db="EMBL/GenBank/DDBJ databases">
        <title>Draft genome sequence of Ginsengibacter sp. BR5-29.</title>
        <authorList>
            <person name="Im W.-T."/>
        </authorList>
    </citation>
    <scope>NUCLEOTIDE SEQUENCE [LARGE SCALE GENOMIC DNA]</scope>
    <source>
        <strain evidence="2 3">BR5-29</strain>
    </source>
</reference>
<keyword evidence="3" id="KW-1185">Reference proteome</keyword>
<dbReference type="Proteomes" id="UP000326903">
    <property type="component" value="Unassembled WGS sequence"/>
</dbReference>
<keyword evidence="1" id="KW-0472">Membrane</keyword>
<dbReference type="AlphaFoldDB" id="A0A5J5IKI0"/>
<proteinExistence type="predicted"/>
<feature type="transmembrane region" description="Helical" evidence="1">
    <location>
        <begin position="49"/>
        <end position="69"/>
    </location>
</feature>
<name>A0A5J5IKI0_9BACT</name>
<dbReference type="EMBL" id="VYQF01000001">
    <property type="protein sequence ID" value="KAA9040893.1"/>
    <property type="molecule type" value="Genomic_DNA"/>
</dbReference>
<evidence type="ECO:0000313" key="2">
    <source>
        <dbReference type="EMBL" id="KAA9040893.1"/>
    </source>
</evidence>
<gene>
    <name evidence="2" type="ORF">FW778_02315</name>
</gene>
<protein>
    <submittedName>
        <fullName evidence="2">Uncharacterized protein</fullName>
    </submittedName>
</protein>
<feature type="transmembrane region" description="Helical" evidence="1">
    <location>
        <begin position="76"/>
        <end position="94"/>
    </location>
</feature>
<accession>A0A5J5IKI0</accession>